<evidence type="ECO:0000256" key="2">
    <source>
        <dbReference type="ARBA" id="ARBA00022448"/>
    </source>
</evidence>
<reference evidence="9" key="1">
    <citation type="journal article" date="2019" name="Int. J. Syst. Evol. Microbiol.">
        <title>The Global Catalogue of Microorganisms (GCM) 10K type strain sequencing project: providing services to taxonomists for standard genome sequencing and annotation.</title>
        <authorList>
            <consortium name="The Broad Institute Genomics Platform"/>
            <consortium name="The Broad Institute Genome Sequencing Center for Infectious Disease"/>
            <person name="Wu L."/>
            <person name="Ma J."/>
        </authorList>
    </citation>
    <scope>NUCLEOTIDE SEQUENCE [LARGE SCALE GENOMIC DNA]</scope>
    <source>
        <strain evidence="9">JCM 9373</strain>
    </source>
</reference>
<keyword evidence="9" id="KW-1185">Reference proteome</keyword>
<evidence type="ECO:0000256" key="6">
    <source>
        <dbReference type="ARBA" id="ARBA00023010"/>
    </source>
</evidence>
<organism evidence="8 9">
    <name type="scientific">Planomonospora alba</name>
    <dbReference type="NCBI Taxonomy" id="161354"/>
    <lineage>
        <taxon>Bacteria</taxon>
        <taxon>Bacillati</taxon>
        <taxon>Actinomycetota</taxon>
        <taxon>Actinomycetes</taxon>
        <taxon>Streptosporangiales</taxon>
        <taxon>Streptosporangiaceae</taxon>
        <taxon>Planomonospora</taxon>
    </lineage>
</organism>
<dbReference type="PRINTS" id="PR01506">
    <property type="entry name" value="TATBPROTEIN"/>
</dbReference>
<keyword evidence="5" id="KW-1133">Transmembrane helix</keyword>
<keyword evidence="2" id="KW-0813">Transport</keyword>
<protein>
    <recommendedName>
        <fullName evidence="10">Sec-independent protein translocase protein TatB</fullName>
    </recommendedName>
</protein>
<evidence type="ECO:0000256" key="1">
    <source>
        <dbReference type="ARBA" id="ARBA00004167"/>
    </source>
</evidence>
<keyword evidence="6" id="KW-0811">Translocation</keyword>
<name>A0ABP6N2D9_9ACTN</name>
<dbReference type="Gene3D" id="1.20.5.3310">
    <property type="match status" value="1"/>
</dbReference>
<keyword evidence="7" id="KW-0472">Membrane</keyword>
<evidence type="ECO:0000256" key="5">
    <source>
        <dbReference type="ARBA" id="ARBA00022989"/>
    </source>
</evidence>
<dbReference type="PANTHER" id="PTHR33162:SF1">
    <property type="entry name" value="SEC-INDEPENDENT PROTEIN TRANSLOCASE PROTEIN TATA, CHLOROPLASTIC"/>
    <property type="match status" value="1"/>
</dbReference>
<proteinExistence type="predicted"/>
<gene>
    <name evidence="8" type="ORF">GCM10010466_20350</name>
</gene>
<keyword evidence="4" id="KW-0653">Protein transport</keyword>
<evidence type="ECO:0008006" key="10">
    <source>
        <dbReference type="Google" id="ProtNLM"/>
    </source>
</evidence>
<evidence type="ECO:0000313" key="9">
    <source>
        <dbReference type="Proteomes" id="UP001500320"/>
    </source>
</evidence>
<comment type="caution">
    <text evidence="8">The sequence shown here is derived from an EMBL/GenBank/DDBJ whole genome shotgun (WGS) entry which is preliminary data.</text>
</comment>
<dbReference type="NCBIfam" id="NF002377">
    <property type="entry name" value="PRK01371.1-4"/>
    <property type="match status" value="1"/>
</dbReference>
<comment type="subcellular location">
    <subcellularLocation>
        <location evidence="1">Membrane</location>
        <topology evidence="1">Single-pass membrane protein</topology>
    </subcellularLocation>
</comment>
<dbReference type="EMBL" id="BAAAUT010000013">
    <property type="protein sequence ID" value="GAA3129549.1"/>
    <property type="molecule type" value="Genomic_DNA"/>
</dbReference>
<evidence type="ECO:0000256" key="4">
    <source>
        <dbReference type="ARBA" id="ARBA00022927"/>
    </source>
</evidence>
<dbReference type="PANTHER" id="PTHR33162">
    <property type="entry name" value="SEC-INDEPENDENT PROTEIN TRANSLOCASE PROTEIN TATA, CHLOROPLASTIC"/>
    <property type="match status" value="1"/>
</dbReference>
<dbReference type="Proteomes" id="UP001500320">
    <property type="component" value="Unassembled WGS sequence"/>
</dbReference>
<keyword evidence="3" id="KW-0812">Transmembrane</keyword>
<dbReference type="Pfam" id="PF02416">
    <property type="entry name" value="TatA_B_E"/>
    <property type="match status" value="1"/>
</dbReference>
<evidence type="ECO:0000313" key="8">
    <source>
        <dbReference type="EMBL" id="GAA3129549.1"/>
    </source>
</evidence>
<sequence>MFGLGWFEVAALVVIALLVFGPEKLPQAAAQAGRTLRNLRRMANNAKEDLRSGLGPEFADFDPADLNPKNFVRKHLTADLEEEWDGAKSAAALTGPAVPSSYAAEAADELGYGEIPPYDREAT</sequence>
<accession>A0ABP6N2D9</accession>
<dbReference type="RefSeq" id="WP_344858156.1">
    <property type="nucleotide sequence ID" value="NZ_BAAAUT010000013.1"/>
</dbReference>
<evidence type="ECO:0000256" key="3">
    <source>
        <dbReference type="ARBA" id="ARBA00022692"/>
    </source>
</evidence>
<dbReference type="InterPro" id="IPR003369">
    <property type="entry name" value="TatA/B/E"/>
</dbReference>
<evidence type="ECO:0000256" key="7">
    <source>
        <dbReference type="ARBA" id="ARBA00023136"/>
    </source>
</evidence>